<keyword evidence="6" id="KW-0472">Membrane</keyword>
<dbReference type="PROSITE" id="PS00022">
    <property type="entry name" value="EGF_1"/>
    <property type="match status" value="4"/>
</dbReference>
<evidence type="ECO:0000256" key="4">
    <source>
        <dbReference type="PROSITE-ProRule" id="PRU00076"/>
    </source>
</evidence>
<dbReference type="EMBL" id="HBHQ01003120">
    <property type="protein sequence ID" value="CAD9810209.1"/>
    <property type="molecule type" value="Transcribed_RNA"/>
</dbReference>
<gene>
    <name evidence="10" type="ORF">ASEP1449_LOCUS2032</name>
</gene>
<comment type="caution">
    <text evidence="4">Lacks conserved residue(s) required for the propagation of feature annotation.</text>
</comment>
<dbReference type="PROSITE" id="PS01186">
    <property type="entry name" value="EGF_2"/>
    <property type="match status" value="3"/>
</dbReference>
<keyword evidence="6" id="KW-1133">Transmembrane helix</keyword>
<evidence type="ECO:0000259" key="8">
    <source>
        <dbReference type="PROSITE" id="PS50026"/>
    </source>
</evidence>
<evidence type="ECO:0000256" key="3">
    <source>
        <dbReference type="ARBA" id="ARBA00023157"/>
    </source>
</evidence>
<dbReference type="InterPro" id="IPR051022">
    <property type="entry name" value="Notch_Cell-Fate_Det"/>
</dbReference>
<dbReference type="InterPro" id="IPR000742">
    <property type="entry name" value="EGF"/>
</dbReference>
<keyword evidence="5" id="KW-0862">Zinc</keyword>
<dbReference type="Gene3D" id="2.10.25.10">
    <property type="entry name" value="Laminin"/>
    <property type="match status" value="4"/>
</dbReference>
<evidence type="ECO:0000256" key="6">
    <source>
        <dbReference type="SAM" id="Phobius"/>
    </source>
</evidence>
<evidence type="ECO:0008006" key="11">
    <source>
        <dbReference type="Google" id="ProtNLM"/>
    </source>
</evidence>
<feature type="domain" description="EGF-like" evidence="8">
    <location>
        <begin position="472"/>
        <end position="514"/>
    </location>
</feature>
<keyword evidence="5" id="KW-0863">Zinc-finger</keyword>
<feature type="domain" description="EGF-like" evidence="8">
    <location>
        <begin position="251"/>
        <end position="297"/>
    </location>
</feature>
<accession>A0A7S2U8S7</accession>
<feature type="domain" description="SWIM-type" evidence="9">
    <location>
        <begin position="423"/>
        <end position="466"/>
    </location>
</feature>
<dbReference type="PROSITE" id="PS50966">
    <property type="entry name" value="ZF_SWIM"/>
    <property type="match status" value="1"/>
</dbReference>
<keyword evidence="3 4" id="KW-1015">Disulfide bond</keyword>
<dbReference type="PANTHER" id="PTHR24049">
    <property type="entry name" value="CRUMBS FAMILY MEMBER"/>
    <property type="match status" value="1"/>
</dbReference>
<dbReference type="InterPro" id="IPR007527">
    <property type="entry name" value="Znf_SWIM"/>
</dbReference>
<feature type="disulfide bond" evidence="4">
    <location>
        <begin position="159"/>
        <end position="176"/>
    </location>
</feature>
<evidence type="ECO:0000259" key="9">
    <source>
        <dbReference type="PROSITE" id="PS50966"/>
    </source>
</evidence>
<feature type="chain" id="PRO_5030741866" description="Delta-like protein" evidence="7">
    <location>
        <begin position="18"/>
        <end position="620"/>
    </location>
</feature>
<sequence length="620" mass="67053">MLSRLALFSLFVATAMAAENTTATDGCTLSCHGNGVCQFGAADFTDATPVKDGDKVDLDMHDQTSLDNMYCDCDPGFTGLHCAHAFVSCNPDDPKGKEHNDHKCFHGSTCVLGLPDEFDNKQYYCDCTTTNHPDQKRFAGLFCEFQEVERCNDDGTKFCTREGTCKNNAEKKTHPCNCGSDLEGPHCEWDAGYMPDCDLKCENSGECAMGFKHYDDASKAVGVPWGEHKQIDLKYCVCPEGFTGLQCEVQVGDKCADDKCYHGGVCATSGEGSSAVEICDCSPAHTKKFSFSGKYCEYKSTTWCTKEETHNGKQFCTNNGTCRTEDHKGCDCPSGFTGSQCEYKSAVATPPKCNLDCENKGICRKGVKDFGVGGGSKWGLAFLNVTHLNYEHCVCPEGFTGLQCEYEVETCENGEHNCLNGGACVKVAAEGDEYKHACDCAGDADSTHHFSGFFCEHAATSICTVDDPSTSALDHVFNVHAFCTNGGTCKKKVGEKDKHAGCACPKGFEGGHCELNLAISANAPQSIALSSPSIDNSTSEDSKLSFLFALLFTCVAVLIFFVIVKRRHDADRIETSHQIASNHNLALGAILDEVESSPGPVKGFNPESFVNKVEYTTEVL</sequence>
<feature type="disulfide bond" evidence="4">
    <location>
        <begin position="504"/>
        <end position="513"/>
    </location>
</feature>
<protein>
    <recommendedName>
        <fullName evidence="11">Delta-like protein</fullName>
    </recommendedName>
</protein>
<keyword evidence="7" id="KW-0732">Signal</keyword>
<evidence type="ECO:0000256" key="1">
    <source>
        <dbReference type="ARBA" id="ARBA00022536"/>
    </source>
</evidence>
<dbReference type="GO" id="GO:0008270">
    <property type="term" value="F:zinc ion binding"/>
    <property type="evidence" value="ECO:0007669"/>
    <property type="project" value="UniProtKB-KW"/>
</dbReference>
<keyword evidence="1 4" id="KW-0245">EGF-like domain</keyword>
<dbReference type="PROSITE" id="PS50026">
    <property type="entry name" value="EGF_3"/>
    <property type="match status" value="4"/>
</dbReference>
<evidence type="ECO:0000313" key="10">
    <source>
        <dbReference type="EMBL" id="CAD9810209.1"/>
    </source>
</evidence>
<reference evidence="10" key="1">
    <citation type="submission" date="2021-01" db="EMBL/GenBank/DDBJ databases">
        <authorList>
            <person name="Corre E."/>
            <person name="Pelletier E."/>
            <person name="Niang G."/>
            <person name="Scheremetjew M."/>
            <person name="Finn R."/>
            <person name="Kale V."/>
            <person name="Holt S."/>
            <person name="Cochrane G."/>
            <person name="Meng A."/>
            <person name="Brown T."/>
            <person name="Cohen L."/>
        </authorList>
    </citation>
    <scope>NUCLEOTIDE SEQUENCE</scope>
    <source>
        <strain evidence="10">CCMP2084</strain>
    </source>
</reference>
<feature type="signal peptide" evidence="7">
    <location>
        <begin position="1"/>
        <end position="17"/>
    </location>
</feature>
<feature type="domain" description="EGF-like" evidence="8">
    <location>
        <begin position="305"/>
        <end position="342"/>
    </location>
</feature>
<proteinExistence type="predicted"/>
<organism evidence="10">
    <name type="scientific">Attheya septentrionalis</name>
    <dbReference type="NCBI Taxonomy" id="420275"/>
    <lineage>
        <taxon>Eukaryota</taxon>
        <taxon>Sar</taxon>
        <taxon>Stramenopiles</taxon>
        <taxon>Ochrophyta</taxon>
        <taxon>Bacillariophyta</taxon>
        <taxon>Coscinodiscophyceae</taxon>
        <taxon>Chaetocerotophycidae</taxon>
        <taxon>Chaetocerotales</taxon>
        <taxon>Attheyaceae</taxon>
        <taxon>Attheya</taxon>
    </lineage>
</organism>
<feature type="domain" description="EGF-like" evidence="8">
    <location>
        <begin position="147"/>
        <end position="188"/>
    </location>
</feature>
<keyword evidence="5" id="KW-0479">Metal-binding</keyword>
<dbReference type="AlphaFoldDB" id="A0A7S2U8S7"/>
<evidence type="ECO:0000256" key="7">
    <source>
        <dbReference type="SAM" id="SignalP"/>
    </source>
</evidence>
<evidence type="ECO:0000256" key="5">
    <source>
        <dbReference type="PROSITE-ProRule" id="PRU00325"/>
    </source>
</evidence>
<feature type="disulfide bond" evidence="4">
    <location>
        <begin position="178"/>
        <end position="187"/>
    </location>
</feature>
<name>A0A7S2U8S7_9STRA</name>
<keyword evidence="2" id="KW-0677">Repeat</keyword>
<dbReference type="SMART" id="SM00181">
    <property type="entry name" value="EGF"/>
    <property type="match status" value="9"/>
</dbReference>
<feature type="transmembrane region" description="Helical" evidence="6">
    <location>
        <begin position="544"/>
        <end position="564"/>
    </location>
</feature>
<keyword evidence="6" id="KW-0812">Transmembrane</keyword>
<feature type="disulfide bond" evidence="4">
    <location>
        <begin position="332"/>
        <end position="341"/>
    </location>
</feature>
<evidence type="ECO:0000256" key="2">
    <source>
        <dbReference type="ARBA" id="ARBA00022737"/>
    </source>
</evidence>
<dbReference type="SUPFAM" id="SSF57196">
    <property type="entry name" value="EGF/Laminin"/>
    <property type="match status" value="3"/>
</dbReference>